<dbReference type="PANTHER" id="PTHR33492:SF11">
    <property type="entry name" value="OS04G0670900 PROTEIN"/>
    <property type="match status" value="1"/>
</dbReference>
<feature type="region of interest" description="Disordered" evidence="1">
    <location>
        <begin position="1"/>
        <end position="34"/>
    </location>
</feature>
<feature type="domain" description="Myb/SANT-like DNA-binding" evidence="2">
    <location>
        <begin position="38"/>
        <end position="112"/>
    </location>
</feature>
<evidence type="ECO:0000313" key="4">
    <source>
        <dbReference type="Proteomes" id="UP000265515"/>
    </source>
</evidence>
<dbReference type="Gramene" id="GBG80347">
    <property type="protein sequence ID" value="GBG80347"/>
    <property type="gene ID" value="CBR_g30716"/>
</dbReference>
<dbReference type="AlphaFoldDB" id="A0A388LDJ5"/>
<gene>
    <name evidence="3" type="ORF">CBR_g30716</name>
</gene>
<dbReference type="OMA" id="AMKIHER"/>
<dbReference type="InterPro" id="IPR044822">
    <property type="entry name" value="Myb_DNA-bind_4"/>
</dbReference>
<evidence type="ECO:0000256" key="1">
    <source>
        <dbReference type="SAM" id="MobiDB-lite"/>
    </source>
</evidence>
<dbReference type="EMBL" id="BFEA01000343">
    <property type="protein sequence ID" value="GBG80347.1"/>
    <property type="molecule type" value="Genomic_DNA"/>
</dbReference>
<protein>
    <recommendedName>
        <fullName evidence="2">Myb/SANT-like DNA-binding domain-containing protein</fullName>
    </recommendedName>
</protein>
<evidence type="ECO:0000313" key="3">
    <source>
        <dbReference type="EMBL" id="GBG80347.1"/>
    </source>
</evidence>
<dbReference type="OrthoDB" id="6723674at2759"/>
<dbReference type="Pfam" id="PF13837">
    <property type="entry name" value="Myb_DNA-bind_4"/>
    <property type="match status" value="1"/>
</dbReference>
<sequence>MGGRGGKTKSSVRNGRRGKNAAGKGNDADGDGDVEGGRHFWSVDHIGALIRSKCNQDAHMQGMGHTYARMKPREWKWLDMAQRMKKVGVDRDADKCGKKWDNLMQQFKKVHHFNGLYGKQDFFQLPTKERTSKGFNFNMDREVYDEILGSTGTNHTIHPKNVADTGASIGVRLPSTSSAELESVGDGDAGAGQDDDHDGSTKSSSQTTGSPSGFAKRKSMRQHIFEAMTACMEKHRALMASMMESVNKRQCSIQIR</sequence>
<dbReference type="Gene3D" id="1.10.10.60">
    <property type="entry name" value="Homeodomain-like"/>
    <property type="match status" value="1"/>
</dbReference>
<dbReference type="PANTHER" id="PTHR33492">
    <property type="entry name" value="OSJNBA0043A12.37 PROTEIN-RELATED"/>
    <property type="match status" value="1"/>
</dbReference>
<feature type="region of interest" description="Disordered" evidence="1">
    <location>
        <begin position="177"/>
        <end position="217"/>
    </location>
</feature>
<evidence type="ECO:0000259" key="2">
    <source>
        <dbReference type="Pfam" id="PF13837"/>
    </source>
</evidence>
<reference evidence="3 4" key="1">
    <citation type="journal article" date="2018" name="Cell">
        <title>The Chara Genome: Secondary Complexity and Implications for Plant Terrestrialization.</title>
        <authorList>
            <person name="Nishiyama T."/>
            <person name="Sakayama H."/>
            <person name="Vries J.D."/>
            <person name="Buschmann H."/>
            <person name="Saint-Marcoux D."/>
            <person name="Ullrich K.K."/>
            <person name="Haas F.B."/>
            <person name="Vanderstraeten L."/>
            <person name="Becker D."/>
            <person name="Lang D."/>
            <person name="Vosolsobe S."/>
            <person name="Rombauts S."/>
            <person name="Wilhelmsson P.K.I."/>
            <person name="Janitza P."/>
            <person name="Kern R."/>
            <person name="Heyl A."/>
            <person name="Rumpler F."/>
            <person name="Villalobos L.I.A.C."/>
            <person name="Clay J.M."/>
            <person name="Skokan R."/>
            <person name="Toyoda A."/>
            <person name="Suzuki Y."/>
            <person name="Kagoshima H."/>
            <person name="Schijlen E."/>
            <person name="Tajeshwar N."/>
            <person name="Catarino B."/>
            <person name="Hetherington A.J."/>
            <person name="Saltykova A."/>
            <person name="Bonnot C."/>
            <person name="Breuninger H."/>
            <person name="Symeonidi A."/>
            <person name="Radhakrishnan G.V."/>
            <person name="Van Nieuwerburgh F."/>
            <person name="Deforce D."/>
            <person name="Chang C."/>
            <person name="Karol K.G."/>
            <person name="Hedrich R."/>
            <person name="Ulvskov P."/>
            <person name="Glockner G."/>
            <person name="Delwiche C.F."/>
            <person name="Petrasek J."/>
            <person name="Van de Peer Y."/>
            <person name="Friml J."/>
            <person name="Beilby M."/>
            <person name="Dolan L."/>
            <person name="Kohara Y."/>
            <person name="Sugano S."/>
            <person name="Fujiyama A."/>
            <person name="Delaux P.-M."/>
            <person name="Quint M."/>
            <person name="TheiBen G."/>
            <person name="Hagemann M."/>
            <person name="Harholt J."/>
            <person name="Dunand C."/>
            <person name="Zachgo S."/>
            <person name="Langdale J."/>
            <person name="Maumus F."/>
            <person name="Straeten D.V.D."/>
            <person name="Gould S.B."/>
            <person name="Rensing S.A."/>
        </authorList>
    </citation>
    <scope>NUCLEOTIDE SEQUENCE [LARGE SCALE GENOMIC DNA]</scope>
    <source>
        <strain evidence="3 4">S276</strain>
    </source>
</reference>
<accession>A0A388LDJ5</accession>
<dbReference type="Proteomes" id="UP000265515">
    <property type="component" value="Unassembled WGS sequence"/>
</dbReference>
<name>A0A388LDJ5_CHABU</name>
<comment type="caution">
    <text evidence="3">The sequence shown here is derived from an EMBL/GenBank/DDBJ whole genome shotgun (WGS) entry which is preliminary data.</text>
</comment>
<organism evidence="3 4">
    <name type="scientific">Chara braunii</name>
    <name type="common">Braun's stonewort</name>
    <dbReference type="NCBI Taxonomy" id="69332"/>
    <lineage>
        <taxon>Eukaryota</taxon>
        <taxon>Viridiplantae</taxon>
        <taxon>Streptophyta</taxon>
        <taxon>Charophyceae</taxon>
        <taxon>Charales</taxon>
        <taxon>Characeae</taxon>
        <taxon>Chara</taxon>
    </lineage>
</organism>
<feature type="compositionally biased region" description="Low complexity" evidence="1">
    <location>
        <begin position="201"/>
        <end position="213"/>
    </location>
</feature>
<proteinExistence type="predicted"/>
<keyword evidence="4" id="KW-1185">Reference proteome</keyword>